<reference evidence="2 3" key="1">
    <citation type="journal article" date="2011" name="BMC Genomics">
        <title>Genomic insights into an obligate epibiotic bacterial predator: Micavibrio aeruginosavorus ARL-13.</title>
        <authorList>
            <person name="Wang Z."/>
            <person name="Kadouri D."/>
            <person name="Wu M."/>
        </authorList>
    </citation>
    <scope>NUCLEOTIDE SEQUENCE [LARGE SCALE GENOMIC DNA]</scope>
    <source>
        <strain evidence="2 3">ARL-13</strain>
    </source>
</reference>
<evidence type="ECO:0000313" key="3">
    <source>
        <dbReference type="Proteomes" id="UP000009286"/>
    </source>
</evidence>
<evidence type="ECO:0000256" key="1">
    <source>
        <dbReference type="SAM" id="MobiDB-lite"/>
    </source>
</evidence>
<organism evidence="2 3">
    <name type="scientific">Micavibrio aeruginosavorus (strain ARL-13)</name>
    <dbReference type="NCBI Taxonomy" id="856793"/>
    <lineage>
        <taxon>Bacteria</taxon>
        <taxon>Pseudomonadati</taxon>
        <taxon>Bdellovibrionota</taxon>
        <taxon>Bdellovibrionia</taxon>
        <taxon>Bdellovibrionales</taxon>
        <taxon>Pseudobdellovibrionaceae</taxon>
        <taxon>Micavibrio</taxon>
    </lineage>
</organism>
<dbReference type="AlphaFoldDB" id="G2KPP1"/>
<accession>G2KPP1</accession>
<keyword evidence="3" id="KW-1185">Reference proteome</keyword>
<sequence>MPGSSIPFLTPSRCVLMISDDALYVYDVGGKVRLVDTVPWATRDFEQTVSGLIRRECGGKSVMIVNDMTDQLFKGGQRIPKVGPMDKANVVARKLAVAFPNYPIRGALALKDVGPRKTGATAAKAGGGLYLFAAVPMSEPVQKTIGAVKTSMSSIAGFTLLPVESSDMVRTLAEKAAKREKTKSRWAVLIGQHQSGGLRQVITRDGQLAMTRMTPVTDLSTDPGAWVSEVAQEFKATISYLSRFGYSAGDGTEVFVITTPQAGEMLRQRIDVPCNIHNYTVGEAARELGFSIGIQENQYHADPLHASWIGRKSRLILPMVATDINKIYGPRQAATFAGLLLFCGAAYLGWQLAGNAQAWFTAKDDLVSQQRLRINVNQEYEIEVARMNALGVDIKLIQSSLETYKTLEAESLRPLPILRKVGEALGSELRLDTMKIERVVPKLPDDPYVVAEMTEDQKAPTLKASLQLSFPGTVDPLVAKREVDDLQARLRTALPGYDVAIPRPVGDLVYEEVEGGTGVPGAQGGVQAPLEDHVAELVITGPVQFHEPDVPVEDAPADTPADAPTDSPVDTNTEGQTAPDMTYEGAEQ</sequence>
<dbReference type="STRING" id="856793.MICA_1542"/>
<dbReference type="HOGENOM" id="CLU_463675_0_0_5"/>
<feature type="compositionally biased region" description="Low complexity" evidence="1">
    <location>
        <begin position="557"/>
        <end position="571"/>
    </location>
</feature>
<dbReference type="KEGG" id="mai:MICA_1542"/>
<evidence type="ECO:0000313" key="2">
    <source>
        <dbReference type="EMBL" id="AEP09860.1"/>
    </source>
</evidence>
<proteinExistence type="predicted"/>
<dbReference type="Proteomes" id="UP000009286">
    <property type="component" value="Chromosome"/>
</dbReference>
<dbReference type="EMBL" id="CP002382">
    <property type="protein sequence ID" value="AEP09860.1"/>
    <property type="molecule type" value="Genomic_DNA"/>
</dbReference>
<feature type="region of interest" description="Disordered" evidence="1">
    <location>
        <begin position="546"/>
        <end position="588"/>
    </location>
</feature>
<name>G2KPP1_MICAA</name>
<gene>
    <name evidence="2" type="ordered locus">MICA_1542</name>
</gene>
<protein>
    <submittedName>
        <fullName evidence="2">Uncharacterized protein</fullName>
    </submittedName>
</protein>